<feature type="domain" description="THAP-type" evidence="9">
    <location>
        <begin position="347"/>
        <end position="462"/>
    </location>
</feature>
<dbReference type="SMART" id="SM00105">
    <property type="entry name" value="ArfGap"/>
    <property type="match status" value="1"/>
</dbReference>
<keyword evidence="5 6" id="KW-0238">DNA-binding</keyword>
<dbReference type="GO" id="GO:0001675">
    <property type="term" value="P:acrosome assembly"/>
    <property type="evidence" value="ECO:0007669"/>
    <property type="project" value="TreeGrafter"/>
</dbReference>
<dbReference type="SMART" id="SM00980">
    <property type="entry name" value="THAP"/>
    <property type="match status" value="1"/>
</dbReference>
<evidence type="ECO:0000256" key="4">
    <source>
        <dbReference type="ARBA" id="ARBA00022833"/>
    </source>
</evidence>
<dbReference type="InterPro" id="IPR001164">
    <property type="entry name" value="ArfGAP_dom"/>
</dbReference>
<keyword evidence="3 6" id="KW-0863">Zinc-finger</keyword>
<dbReference type="Pfam" id="PF01412">
    <property type="entry name" value="ArfGap"/>
    <property type="match status" value="1"/>
</dbReference>
<keyword evidence="2" id="KW-0677">Repeat</keyword>
<evidence type="ECO:0000256" key="3">
    <source>
        <dbReference type="ARBA" id="ARBA00022771"/>
    </source>
</evidence>
<dbReference type="Pfam" id="PF05485">
    <property type="entry name" value="THAP"/>
    <property type="match status" value="1"/>
</dbReference>
<dbReference type="Proteomes" id="UP000192578">
    <property type="component" value="Unassembled WGS sequence"/>
</dbReference>
<dbReference type="AlphaFoldDB" id="A0A9X6NH61"/>
<dbReference type="GO" id="GO:0045109">
    <property type="term" value="P:intermediate filament organization"/>
    <property type="evidence" value="ECO:0007669"/>
    <property type="project" value="TreeGrafter"/>
</dbReference>
<reference evidence="11" key="1">
    <citation type="submission" date="2017-01" db="EMBL/GenBank/DDBJ databases">
        <title>Comparative genomics of anhydrobiosis in the tardigrade Hypsibius dujardini.</title>
        <authorList>
            <person name="Yoshida Y."/>
            <person name="Koutsovoulos G."/>
            <person name="Laetsch D."/>
            <person name="Stevens L."/>
            <person name="Kumar S."/>
            <person name="Horikawa D."/>
            <person name="Ishino K."/>
            <person name="Komine S."/>
            <person name="Tomita M."/>
            <person name="Blaxter M."/>
            <person name="Arakawa K."/>
        </authorList>
    </citation>
    <scope>NUCLEOTIDE SEQUENCE [LARGE SCALE GENOMIC DNA]</scope>
    <source>
        <strain evidence="11">Z151</strain>
    </source>
</reference>
<dbReference type="SUPFAM" id="SSF57863">
    <property type="entry name" value="ArfGap/RecO-like zinc finger"/>
    <property type="match status" value="1"/>
</dbReference>
<feature type="compositionally biased region" description="Polar residues" evidence="7">
    <location>
        <begin position="200"/>
        <end position="216"/>
    </location>
</feature>
<keyword evidence="1" id="KW-0479">Metal-binding</keyword>
<keyword evidence="11" id="KW-1185">Reference proteome</keyword>
<organism evidence="10 11">
    <name type="scientific">Hypsibius exemplaris</name>
    <name type="common">Freshwater tardigrade</name>
    <dbReference type="NCBI Taxonomy" id="2072580"/>
    <lineage>
        <taxon>Eukaryota</taxon>
        <taxon>Metazoa</taxon>
        <taxon>Ecdysozoa</taxon>
        <taxon>Tardigrada</taxon>
        <taxon>Eutardigrada</taxon>
        <taxon>Parachela</taxon>
        <taxon>Hypsibioidea</taxon>
        <taxon>Hypsibiidae</taxon>
        <taxon>Hypsibius</taxon>
    </lineage>
</organism>
<evidence type="ECO:0000256" key="1">
    <source>
        <dbReference type="ARBA" id="ARBA00022723"/>
    </source>
</evidence>
<dbReference type="EMBL" id="MTYJ01000274">
    <property type="protein sequence ID" value="OWA52561.1"/>
    <property type="molecule type" value="Genomic_DNA"/>
</dbReference>
<dbReference type="InterPro" id="IPR037278">
    <property type="entry name" value="ARFGAP/RecO"/>
</dbReference>
<dbReference type="GO" id="GO:0003677">
    <property type="term" value="F:DNA binding"/>
    <property type="evidence" value="ECO:0007669"/>
    <property type="project" value="UniProtKB-UniRule"/>
</dbReference>
<dbReference type="InterPro" id="IPR052248">
    <property type="entry name" value="Arf-GAP_FG-repeat_protein"/>
</dbReference>
<keyword evidence="4" id="KW-0862">Zinc</keyword>
<dbReference type="PROSITE" id="PS50115">
    <property type="entry name" value="ARFGAP"/>
    <property type="match status" value="1"/>
</dbReference>
<proteinExistence type="predicted"/>
<evidence type="ECO:0000256" key="7">
    <source>
        <dbReference type="SAM" id="MobiDB-lite"/>
    </source>
</evidence>
<dbReference type="GO" id="GO:0008270">
    <property type="term" value="F:zinc ion binding"/>
    <property type="evidence" value="ECO:0007669"/>
    <property type="project" value="UniProtKB-KW"/>
</dbReference>
<dbReference type="PANTHER" id="PTHR46134:SF3">
    <property type="entry name" value="ARFGAP WITH FG REPEATS 1"/>
    <property type="match status" value="1"/>
</dbReference>
<comment type="caution">
    <text evidence="10">The sequence shown here is derived from an EMBL/GenBank/DDBJ whole genome shotgun (WGS) entry which is preliminary data.</text>
</comment>
<dbReference type="GO" id="GO:0031410">
    <property type="term" value="C:cytoplasmic vesicle"/>
    <property type="evidence" value="ECO:0007669"/>
    <property type="project" value="TreeGrafter"/>
</dbReference>
<dbReference type="GO" id="GO:0005096">
    <property type="term" value="F:GTPase activator activity"/>
    <property type="evidence" value="ECO:0007669"/>
    <property type="project" value="InterPro"/>
</dbReference>
<dbReference type="Gene3D" id="1.10.220.150">
    <property type="entry name" value="Arf GTPase activating protein"/>
    <property type="match status" value="1"/>
</dbReference>
<evidence type="ECO:0000313" key="11">
    <source>
        <dbReference type="Proteomes" id="UP000192578"/>
    </source>
</evidence>
<feature type="region of interest" description="Disordered" evidence="7">
    <location>
        <begin position="473"/>
        <end position="492"/>
    </location>
</feature>
<dbReference type="InterPro" id="IPR038508">
    <property type="entry name" value="ArfGAP_dom_sf"/>
</dbReference>
<feature type="domain" description="Arf-GAP" evidence="8">
    <location>
        <begin position="1"/>
        <end position="136"/>
    </location>
</feature>
<evidence type="ECO:0000313" key="10">
    <source>
        <dbReference type="EMBL" id="OWA52561.1"/>
    </source>
</evidence>
<dbReference type="SMART" id="SM00692">
    <property type="entry name" value="DM3"/>
    <property type="match status" value="1"/>
</dbReference>
<name>A0A9X6NH61_HYPEX</name>
<gene>
    <name evidence="10" type="ORF">BV898_17012</name>
</gene>
<feature type="compositionally biased region" description="Basic and acidic residues" evidence="7">
    <location>
        <begin position="172"/>
        <end position="193"/>
    </location>
</feature>
<evidence type="ECO:0000256" key="6">
    <source>
        <dbReference type="PROSITE-ProRule" id="PRU00309"/>
    </source>
</evidence>
<protein>
    <submittedName>
        <fullName evidence="10">Arf-GAP domain and FG repeat-containing protein 1</fullName>
    </submittedName>
</protein>
<evidence type="ECO:0000256" key="5">
    <source>
        <dbReference type="ARBA" id="ARBA00023125"/>
    </source>
</evidence>
<dbReference type="SUPFAM" id="SSF57716">
    <property type="entry name" value="Glucocorticoid receptor-like (DNA-binding domain)"/>
    <property type="match status" value="1"/>
</dbReference>
<dbReference type="GO" id="GO:0016020">
    <property type="term" value="C:membrane"/>
    <property type="evidence" value="ECO:0007669"/>
    <property type="project" value="TreeGrafter"/>
</dbReference>
<dbReference type="OrthoDB" id="6036at2759"/>
<evidence type="ECO:0000256" key="2">
    <source>
        <dbReference type="ARBA" id="ARBA00022737"/>
    </source>
</evidence>
<dbReference type="InterPro" id="IPR006612">
    <property type="entry name" value="THAP_Znf"/>
</dbReference>
<dbReference type="PANTHER" id="PTHR46134">
    <property type="entry name" value="DRONGO, ISOFORM F"/>
    <property type="match status" value="1"/>
</dbReference>
<dbReference type="PROSITE" id="PS50950">
    <property type="entry name" value="ZF_THAP"/>
    <property type="match status" value="1"/>
</dbReference>
<evidence type="ECO:0000259" key="8">
    <source>
        <dbReference type="PROSITE" id="PS50115"/>
    </source>
</evidence>
<sequence length="888" mass="99428">MEGMRGEVVAKNAIKKWALFPQNKRCFDCLHPSTRFVNCTVGSFICTTCTLLLREFRPPHSIKLISKGVFSEEELQFIRSRGNEVCRMIWLHGFVPESEARPKHINEKKQRTFLSAKYLQRLWYNPANIPAVENNPPRGDRPKTVAESSATADKRLLIESPASPVEAAAIPDLRDRSPDFTEPEAERLDKDAANADAVATSGNPTACTNEPSTGDLSRSIERGLSDFRAGNLIDDTPNVIPRVGKSSLPVTSSLVLQSLPVISNTVWRLTPIIPSTSAVLFSGLPRHDQDTPPARFKLARPLHEATPSNVEEAEEAPAEPVVQLSEEERMKEAGMYFSKKKKKWLSIARRRVPCFVARCTNRQDPPVSVDPTDKVALAFHRNFYRFPKLSPKESVTTRSSRFYKWMEFCKRADPSKTNKTKLLAPGQYSRICGEHFDRNAFTGRLDRYGRKQLRSDAVPTLKSPKDLLTANMGLTKKRKPPKQRGTPDPVVEEAADAQADAPDIQMDTSFPAMDIQAHSLKRKQSDYPNRRITTIKELQAVLKDIILPPGHVSIHVSAPSPDSFPIVGVAKWNPTGTNPANWYLMAVYFEDGITVPHYEIFGKRVFDPVEPITCENQLRTLIKAFCKTDLCGGVDGAILTDKRKEQMVKVDFVVDDSKTFYRSSECHLKTTFNRAGPYKQTACKPCQTFKTKAQRLRKQGAKRLSLQEQSTLKELMVPKKSSDLNWDEKRLIWDVCGPDKKPTPRNLKLAKKAQELDDPASILSQRLATQDPRITEILHELVHLPDEEFASANSWPADALGLACEAEGLCEKDFYPWLAGNFPLPHHTYLERYRAALYREVDVSLTESTLGEAHVDMAAGTVGESDGMTAAAEIAAEMSGDDEVDMDS</sequence>
<accession>A0A9X6NH61</accession>
<dbReference type="GO" id="GO:0007289">
    <property type="term" value="P:spermatid nucleus differentiation"/>
    <property type="evidence" value="ECO:0007669"/>
    <property type="project" value="TreeGrafter"/>
</dbReference>
<evidence type="ECO:0000259" key="9">
    <source>
        <dbReference type="PROSITE" id="PS50950"/>
    </source>
</evidence>
<feature type="region of interest" description="Disordered" evidence="7">
    <location>
        <begin position="129"/>
        <end position="218"/>
    </location>
</feature>